<evidence type="ECO:0000313" key="6">
    <source>
        <dbReference type="Proteomes" id="UP000012174"/>
    </source>
</evidence>
<feature type="compositionally biased region" description="Low complexity" evidence="3">
    <location>
        <begin position="1"/>
        <end position="23"/>
    </location>
</feature>
<keyword evidence="6" id="KW-1185">Reference proteome</keyword>
<dbReference type="KEGG" id="ela:UCREL1_367"/>
<dbReference type="PANTHER" id="PTHR31001:SF40">
    <property type="entry name" value="ZN(II)2CYS6 TRANSCRIPTION FACTOR (EUROFUNG)"/>
    <property type="match status" value="1"/>
</dbReference>
<dbReference type="SMART" id="SM00066">
    <property type="entry name" value="GAL4"/>
    <property type="match status" value="1"/>
</dbReference>
<dbReference type="Proteomes" id="UP000012174">
    <property type="component" value="Unassembled WGS sequence"/>
</dbReference>
<dbReference type="InterPro" id="IPR050613">
    <property type="entry name" value="Sec_Metabolite_Reg"/>
</dbReference>
<sequence length="326" mass="35397">MSSSTDPHSGSSSKGSSPNDVSSIDAGGGGGGGGGGSGGSGAPVHSHARSSSSAQQQHHQHQQQHTKRTRVLLSCAPCRTSKLKCDRAAPCSQCAKKGKPETCVYAPRPQKQRPAKSMAARLKRLEGMVREMIDTDGGEEEVAQANDGKDATTTPAPAPEAGGLVVQHGAKAASYVGATHFMAILDDIEDLKHYFEDSEDEDESFDDPYENVGPSEVLFASRGVLKDKEELLRLLPERNVVDRLMNRYFHSNSPSQHILHRPAFSKDYHQFWQNPSETPLHFIALLFMVTGLGVFFSSFQSPHELESDSLMPAMDRFRQYRGAAGF</sequence>
<organism evidence="5 6">
    <name type="scientific">Eutypa lata (strain UCR-EL1)</name>
    <name type="common">Grapevine dieback disease fungus</name>
    <name type="synonym">Eutypa armeniacae</name>
    <dbReference type="NCBI Taxonomy" id="1287681"/>
    <lineage>
        <taxon>Eukaryota</taxon>
        <taxon>Fungi</taxon>
        <taxon>Dikarya</taxon>
        <taxon>Ascomycota</taxon>
        <taxon>Pezizomycotina</taxon>
        <taxon>Sordariomycetes</taxon>
        <taxon>Xylariomycetidae</taxon>
        <taxon>Xylariales</taxon>
        <taxon>Diatrypaceae</taxon>
        <taxon>Eutypa</taxon>
    </lineage>
</organism>
<dbReference type="SUPFAM" id="SSF57701">
    <property type="entry name" value="Zn2/Cys6 DNA-binding domain"/>
    <property type="match status" value="1"/>
</dbReference>
<evidence type="ECO:0000256" key="1">
    <source>
        <dbReference type="ARBA" id="ARBA00004123"/>
    </source>
</evidence>
<dbReference type="GO" id="GO:0005634">
    <property type="term" value="C:nucleus"/>
    <property type="evidence" value="ECO:0007669"/>
    <property type="project" value="UniProtKB-SubCell"/>
</dbReference>
<comment type="subcellular location">
    <subcellularLocation>
        <location evidence="1">Nucleus</location>
    </subcellularLocation>
</comment>
<dbReference type="InterPro" id="IPR001138">
    <property type="entry name" value="Zn2Cys6_DnaBD"/>
</dbReference>
<evidence type="ECO:0000259" key="4">
    <source>
        <dbReference type="PROSITE" id="PS50048"/>
    </source>
</evidence>
<dbReference type="InterPro" id="IPR036864">
    <property type="entry name" value="Zn2-C6_fun-type_DNA-bd_sf"/>
</dbReference>
<dbReference type="STRING" id="1287681.M7T7C3"/>
<dbReference type="eggNOG" id="ENOG502SKRU">
    <property type="taxonomic scope" value="Eukaryota"/>
</dbReference>
<feature type="region of interest" description="Disordered" evidence="3">
    <location>
        <begin position="1"/>
        <end position="69"/>
    </location>
</feature>
<dbReference type="AlphaFoldDB" id="M7T7C3"/>
<dbReference type="GO" id="GO:0000981">
    <property type="term" value="F:DNA-binding transcription factor activity, RNA polymerase II-specific"/>
    <property type="evidence" value="ECO:0007669"/>
    <property type="project" value="InterPro"/>
</dbReference>
<name>M7T7C3_EUTLA</name>
<accession>M7T7C3</accession>
<feature type="domain" description="Zn(2)-C6 fungal-type" evidence="4">
    <location>
        <begin position="74"/>
        <end position="105"/>
    </location>
</feature>
<dbReference type="CDD" id="cd00067">
    <property type="entry name" value="GAL4"/>
    <property type="match status" value="1"/>
</dbReference>
<dbReference type="PANTHER" id="PTHR31001">
    <property type="entry name" value="UNCHARACTERIZED TRANSCRIPTIONAL REGULATORY PROTEIN"/>
    <property type="match status" value="1"/>
</dbReference>
<dbReference type="CDD" id="cd12148">
    <property type="entry name" value="fungal_TF_MHR"/>
    <property type="match status" value="1"/>
</dbReference>
<dbReference type="PROSITE" id="PS50048">
    <property type="entry name" value="ZN2_CY6_FUNGAL_2"/>
    <property type="match status" value="1"/>
</dbReference>
<dbReference type="OrthoDB" id="5431381at2759"/>
<dbReference type="GO" id="GO:0008270">
    <property type="term" value="F:zinc ion binding"/>
    <property type="evidence" value="ECO:0007669"/>
    <property type="project" value="InterPro"/>
</dbReference>
<feature type="region of interest" description="Disordered" evidence="3">
    <location>
        <begin position="136"/>
        <end position="159"/>
    </location>
</feature>
<evidence type="ECO:0000313" key="5">
    <source>
        <dbReference type="EMBL" id="EMR72542.1"/>
    </source>
</evidence>
<dbReference type="PROSITE" id="PS00463">
    <property type="entry name" value="ZN2_CY6_FUNGAL_1"/>
    <property type="match status" value="1"/>
</dbReference>
<reference evidence="6" key="1">
    <citation type="journal article" date="2013" name="Genome Announc.">
        <title>Draft genome sequence of the grapevine dieback fungus Eutypa lata UCR-EL1.</title>
        <authorList>
            <person name="Blanco-Ulate B."/>
            <person name="Rolshausen P.E."/>
            <person name="Cantu D."/>
        </authorList>
    </citation>
    <scope>NUCLEOTIDE SEQUENCE [LARGE SCALE GENOMIC DNA]</scope>
    <source>
        <strain evidence="6">UCR-EL1</strain>
    </source>
</reference>
<keyword evidence="2" id="KW-0539">Nucleus</keyword>
<proteinExistence type="predicted"/>
<dbReference type="Pfam" id="PF00172">
    <property type="entry name" value="Zn_clus"/>
    <property type="match status" value="1"/>
</dbReference>
<evidence type="ECO:0000256" key="2">
    <source>
        <dbReference type="ARBA" id="ARBA00023242"/>
    </source>
</evidence>
<evidence type="ECO:0000256" key="3">
    <source>
        <dbReference type="SAM" id="MobiDB-lite"/>
    </source>
</evidence>
<dbReference type="OMA" id="MDERSEC"/>
<dbReference type="EMBL" id="KB705436">
    <property type="protein sequence ID" value="EMR72542.1"/>
    <property type="molecule type" value="Genomic_DNA"/>
</dbReference>
<gene>
    <name evidence="5" type="ORF">UCREL1_367</name>
</gene>
<protein>
    <submittedName>
        <fullName evidence="5">Putative c6 transcription factor protein</fullName>
    </submittedName>
</protein>
<feature type="compositionally biased region" description="Gly residues" evidence="3">
    <location>
        <begin position="26"/>
        <end position="41"/>
    </location>
</feature>
<dbReference type="Gene3D" id="4.10.240.10">
    <property type="entry name" value="Zn(2)-C6 fungal-type DNA-binding domain"/>
    <property type="match status" value="1"/>
</dbReference>
<feature type="compositionally biased region" description="Basic residues" evidence="3">
    <location>
        <begin position="58"/>
        <end position="69"/>
    </location>
</feature>
<dbReference type="HOGENOM" id="CLU_852667_0_0_1"/>